<dbReference type="SMART" id="SM00267">
    <property type="entry name" value="GGDEF"/>
    <property type="match status" value="1"/>
</dbReference>
<dbReference type="InterPro" id="IPR035919">
    <property type="entry name" value="EAL_sf"/>
</dbReference>
<evidence type="ECO:0000259" key="2">
    <source>
        <dbReference type="PROSITE" id="PS50883"/>
    </source>
</evidence>
<dbReference type="InterPro" id="IPR043128">
    <property type="entry name" value="Rev_trsase/Diguanyl_cyclase"/>
</dbReference>
<dbReference type="SMART" id="SM00052">
    <property type="entry name" value="EAL"/>
    <property type="match status" value="1"/>
</dbReference>
<dbReference type="SUPFAM" id="SSF55073">
    <property type="entry name" value="Nucleotide cyclase"/>
    <property type="match status" value="1"/>
</dbReference>
<dbReference type="EMBL" id="PVNP01000053">
    <property type="protein sequence ID" value="PRO74278.1"/>
    <property type="molecule type" value="Genomic_DNA"/>
</dbReference>
<feature type="domain" description="EAL" evidence="2">
    <location>
        <begin position="382"/>
        <end position="635"/>
    </location>
</feature>
<dbReference type="Pfam" id="PF00990">
    <property type="entry name" value="GGDEF"/>
    <property type="match status" value="1"/>
</dbReference>
<dbReference type="CDD" id="cd01949">
    <property type="entry name" value="GGDEF"/>
    <property type="match status" value="1"/>
</dbReference>
<dbReference type="AlphaFoldDB" id="A0A2S9VCU3"/>
<feature type="domain" description="GGDEF" evidence="3">
    <location>
        <begin position="242"/>
        <end position="373"/>
    </location>
</feature>
<dbReference type="PANTHER" id="PTHR33121:SF70">
    <property type="entry name" value="SIGNALING PROTEIN YKOW"/>
    <property type="match status" value="1"/>
</dbReference>
<feature type="transmembrane region" description="Helical" evidence="1">
    <location>
        <begin position="171"/>
        <end position="194"/>
    </location>
</feature>
<evidence type="ECO:0008006" key="6">
    <source>
        <dbReference type="Google" id="ProtNLM"/>
    </source>
</evidence>
<dbReference type="Proteomes" id="UP000238949">
    <property type="component" value="Unassembled WGS sequence"/>
</dbReference>
<dbReference type="Gene3D" id="3.30.70.270">
    <property type="match status" value="1"/>
</dbReference>
<dbReference type="SUPFAM" id="SSF141868">
    <property type="entry name" value="EAL domain-like"/>
    <property type="match status" value="1"/>
</dbReference>
<dbReference type="PANTHER" id="PTHR33121">
    <property type="entry name" value="CYCLIC DI-GMP PHOSPHODIESTERASE PDEF"/>
    <property type="match status" value="1"/>
</dbReference>
<dbReference type="NCBIfam" id="TIGR00254">
    <property type="entry name" value="GGDEF"/>
    <property type="match status" value="1"/>
</dbReference>
<keyword evidence="5" id="KW-1185">Reference proteome</keyword>
<gene>
    <name evidence="4" type="ORF">C6Y40_07030</name>
</gene>
<keyword evidence="1" id="KW-0812">Transmembrane</keyword>
<keyword evidence="1" id="KW-0472">Membrane</keyword>
<dbReference type="InterPro" id="IPR029787">
    <property type="entry name" value="Nucleotide_cyclase"/>
</dbReference>
<protein>
    <recommendedName>
        <fullName evidence="6">GGDEF-domain containing protein</fullName>
    </recommendedName>
</protein>
<dbReference type="PROSITE" id="PS50883">
    <property type="entry name" value="EAL"/>
    <property type="match status" value="1"/>
</dbReference>
<proteinExistence type="predicted"/>
<reference evidence="5" key="1">
    <citation type="journal article" date="2020" name="Int. J. Syst. Evol. Microbiol.">
        <title>Alteromonas alba sp. nov., a marine bacterium isolated from the seawater of the West Pacific Ocean.</title>
        <authorList>
            <person name="Sun C."/>
            <person name="Wu Y.-H."/>
            <person name="Xamxidin M."/>
            <person name="Cheng H."/>
            <person name="Xu X.-W."/>
        </authorList>
    </citation>
    <scope>NUCLEOTIDE SEQUENCE [LARGE SCALE GENOMIC DNA]</scope>
    <source>
        <strain evidence="5">190</strain>
    </source>
</reference>
<sequence length="642" mass="70928">MQQIAKIKQDKSIRPRLIWACLSVALLVSAIYVTVSYRLTADITVRSELKAMGHITSLVSNELSQVKDTDEVDSTLNEILLSAVNNPAFITVTTPAQQWHKNLLISSAKRSTLLQLVAEAEDNAEPIEVDGNTFLWQQHKIGQHKIGQYQITFVQQTQALDITLEFVAKRLLVTSIIVFWIAVWLALTLASLIARRAEQVNESLAYIATHDSLTGLPNRLYLIELLENSLGPTTDATNTPVDEGCLLIIDLDRFKEVNDSFGYAAGDTLLKEIARRVSVLIRAPAELIRTGGDEFFIWAPDYTIEQAKTLSLEIVNSCNYPTLINGLTVNSGASIGISHYPSQANDTAGLIVCADTAMHKAKAMRSGWQVYDNKKIADYKDILQLRAELSDALAQQQIILYYQPKVDLATGEVTGAEALCRWQHPRLGLLGPGEFIDLIEHSGKVQEFGRYIIASAAAQAVQWYSDGLLVPIAINLSPYNLLDPGLADFIGETLNRYQIPPQFIEIELTENETCINIDYIQSALAQIRELGVSLAIDDFGTGMSSLAYLSELRVNVLKIDRAFICDLTTNQGHRAIIAAAVTLSQSFGCDMVAEGVETQEQARLLYEMGCRAAQGFLFARPMPAKAFRGLLSQQKPQFTDAF</sequence>
<evidence type="ECO:0000313" key="4">
    <source>
        <dbReference type="EMBL" id="PRO74278.1"/>
    </source>
</evidence>
<dbReference type="InterPro" id="IPR050706">
    <property type="entry name" value="Cyclic-di-GMP_PDE-like"/>
</dbReference>
<comment type="caution">
    <text evidence="4">The sequence shown here is derived from an EMBL/GenBank/DDBJ whole genome shotgun (WGS) entry which is preliminary data.</text>
</comment>
<evidence type="ECO:0000256" key="1">
    <source>
        <dbReference type="SAM" id="Phobius"/>
    </source>
</evidence>
<dbReference type="Gene3D" id="3.20.20.450">
    <property type="entry name" value="EAL domain"/>
    <property type="match status" value="1"/>
</dbReference>
<dbReference type="InterPro" id="IPR001633">
    <property type="entry name" value="EAL_dom"/>
</dbReference>
<accession>A0A2S9VCU3</accession>
<name>A0A2S9VCU3_9ALTE</name>
<dbReference type="RefSeq" id="WP_105933983.1">
    <property type="nucleotide sequence ID" value="NZ_PVNP01000053.1"/>
</dbReference>
<evidence type="ECO:0000313" key="5">
    <source>
        <dbReference type="Proteomes" id="UP000238949"/>
    </source>
</evidence>
<dbReference type="Pfam" id="PF00563">
    <property type="entry name" value="EAL"/>
    <property type="match status" value="1"/>
</dbReference>
<evidence type="ECO:0000259" key="3">
    <source>
        <dbReference type="PROSITE" id="PS50887"/>
    </source>
</evidence>
<dbReference type="GO" id="GO:0071111">
    <property type="term" value="F:cyclic-guanylate-specific phosphodiesterase activity"/>
    <property type="evidence" value="ECO:0007669"/>
    <property type="project" value="InterPro"/>
</dbReference>
<dbReference type="InterPro" id="IPR000160">
    <property type="entry name" value="GGDEF_dom"/>
</dbReference>
<organism evidence="4 5">
    <name type="scientific">Alteromonas alba</name>
    <dbReference type="NCBI Taxonomy" id="2079529"/>
    <lineage>
        <taxon>Bacteria</taxon>
        <taxon>Pseudomonadati</taxon>
        <taxon>Pseudomonadota</taxon>
        <taxon>Gammaproteobacteria</taxon>
        <taxon>Alteromonadales</taxon>
        <taxon>Alteromonadaceae</taxon>
        <taxon>Alteromonas/Salinimonas group</taxon>
        <taxon>Alteromonas</taxon>
    </lineage>
</organism>
<dbReference type="PROSITE" id="PS50887">
    <property type="entry name" value="GGDEF"/>
    <property type="match status" value="1"/>
</dbReference>
<keyword evidence="1" id="KW-1133">Transmembrane helix</keyword>
<feature type="transmembrane region" description="Helical" evidence="1">
    <location>
        <begin position="17"/>
        <end position="37"/>
    </location>
</feature>
<dbReference type="CDD" id="cd01948">
    <property type="entry name" value="EAL"/>
    <property type="match status" value="1"/>
</dbReference>
<dbReference type="OrthoDB" id="1316910at2"/>